<dbReference type="Proteomes" id="UP001596116">
    <property type="component" value="Unassembled WGS sequence"/>
</dbReference>
<gene>
    <name evidence="1" type="ORF">ACFMB1_07125</name>
</gene>
<dbReference type="InterPro" id="IPR000246">
    <property type="entry name" value="Peptidase_T2"/>
</dbReference>
<dbReference type="Gene3D" id="3.60.20.30">
    <property type="entry name" value="(Glycosyl)asparaginase"/>
    <property type="match status" value="1"/>
</dbReference>
<dbReference type="PANTHER" id="PTHR10188">
    <property type="entry name" value="L-ASPARAGINASE"/>
    <property type="match status" value="1"/>
</dbReference>
<proteinExistence type="predicted"/>
<dbReference type="RefSeq" id="WP_379879365.1">
    <property type="nucleotide sequence ID" value="NZ_JBHPON010000001.1"/>
</dbReference>
<dbReference type="InterPro" id="IPR029055">
    <property type="entry name" value="Ntn_hydrolases_N"/>
</dbReference>
<organism evidence="1 2">
    <name type="scientific">Hyphococcus aureus</name>
    <dbReference type="NCBI Taxonomy" id="2666033"/>
    <lineage>
        <taxon>Bacteria</taxon>
        <taxon>Pseudomonadati</taxon>
        <taxon>Pseudomonadota</taxon>
        <taxon>Alphaproteobacteria</taxon>
        <taxon>Parvularculales</taxon>
        <taxon>Parvularculaceae</taxon>
        <taxon>Hyphococcus</taxon>
    </lineage>
</organism>
<dbReference type="EMBL" id="JBHPON010000001">
    <property type="protein sequence ID" value="MFC6035311.1"/>
    <property type="molecule type" value="Genomic_DNA"/>
</dbReference>
<evidence type="ECO:0000313" key="2">
    <source>
        <dbReference type="Proteomes" id="UP001596116"/>
    </source>
</evidence>
<evidence type="ECO:0000313" key="1">
    <source>
        <dbReference type="EMBL" id="MFC6035311.1"/>
    </source>
</evidence>
<dbReference type="Pfam" id="PF01112">
    <property type="entry name" value="Asparaginase_2"/>
    <property type="match status" value="1"/>
</dbReference>
<accession>A0ABW1KT67</accession>
<reference evidence="1 2" key="1">
    <citation type="submission" date="2024-09" db="EMBL/GenBank/DDBJ databases">
        <authorList>
            <person name="Zhang Z.-H."/>
        </authorList>
    </citation>
    <scope>NUCLEOTIDE SEQUENCE [LARGE SCALE GENOMIC DNA]</scope>
    <source>
        <strain evidence="1 2">HHTR114</strain>
    </source>
</reference>
<dbReference type="SUPFAM" id="SSF56235">
    <property type="entry name" value="N-terminal nucleophile aminohydrolases (Ntn hydrolases)"/>
    <property type="match status" value="1"/>
</dbReference>
<keyword evidence="2" id="KW-1185">Reference proteome</keyword>
<dbReference type="CDD" id="cd04701">
    <property type="entry name" value="Asparaginase_2"/>
    <property type="match status" value="1"/>
</dbReference>
<comment type="caution">
    <text evidence="1">The sequence shown here is derived from an EMBL/GenBank/DDBJ whole genome shotgun (WGS) entry which is preliminary data.</text>
</comment>
<sequence length="298" mass="30690">MSKKASIALALHGGAGARKGRDYSKAETHLLDLARRGEAMLSDGAAAVDVVEALVVEMETSGLYIAGKGAAPNRAGYAELDASIMVSESGSLARKAGSVAAVKHLKSPVKAARAVMDLTPHVMLVGRGAENFCYKHHLEFIDNPESYYVVPVGVEPEEMTQAELGHGTVGAVALDAEGRIAAATSTGGVFGKLEGRVGDTPLIGSGTWADEFVGASCTGLGEYFILAGGAQDVASRVRYQGSDLQTAAAGLIKDVARLGGDGGVIAVSREGDIAFAWNSDGMKRAGFGPSQELFSATF</sequence>
<name>A0ABW1KT67_9PROT</name>
<protein>
    <submittedName>
        <fullName evidence="1">Isoaspartyl peptidase/L-asparaginase family protein</fullName>
    </submittedName>
</protein>
<dbReference type="PANTHER" id="PTHR10188:SF6">
    <property type="entry name" value="N(4)-(BETA-N-ACETYLGLUCOSAMINYL)-L-ASPARAGINASE"/>
    <property type="match status" value="1"/>
</dbReference>